<feature type="domain" description="EF-hand" evidence="2">
    <location>
        <begin position="37"/>
        <end position="61"/>
    </location>
</feature>
<name>A0A2Z6NN40_TRISU</name>
<sequence length="134" mass="15102">MRPLGHIPTNLHVINEVDVPPNFVRILSWMTELILIKFDEDHNNFISVDEFRHFATWLDKHEMNVETANDAVDAYDNDRPEVAASFGVSVDTMRHVVDTQHDAVILSSTWAAPGGGGKKEEDVLHVETKGIENL</sequence>
<reference evidence="4" key="1">
    <citation type="journal article" date="2017" name="Front. Plant Sci.">
        <title>Climate Clever Clovers: New Paradigm to Reduce the Environmental Footprint of Ruminants by Breeding Low Methanogenic Forages Utilizing Haplotype Variation.</title>
        <authorList>
            <person name="Kaur P."/>
            <person name="Appels R."/>
            <person name="Bayer P.E."/>
            <person name="Keeble-Gagnere G."/>
            <person name="Wang J."/>
            <person name="Hirakawa H."/>
            <person name="Shirasawa K."/>
            <person name="Vercoe P."/>
            <person name="Stefanova K."/>
            <person name="Durmic Z."/>
            <person name="Nichols P."/>
            <person name="Revell C."/>
            <person name="Isobe S.N."/>
            <person name="Edwards D."/>
            <person name="Erskine W."/>
        </authorList>
    </citation>
    <scope>NUCLEOTIDE SEQUENCE [LARGE SCALE GENOMIC DNA]</scope>
    <source>
        <strain evidence="4">cv. Daliak</strain>
    </source>
</reference>
<proteinExistence type="predicted"/>
<evidence type="ECO:0000313" key="4">
    <source>
        <dbReference type="Proteomes" id="UP000242715"/>
    </source>
</evidence>
<dbReference type="InterPro" id="IPR018247">
    <property type="entry name" value="EF_Hand_1_Ca_BS"/>
</dbReference>
<dbReference type="GO" id="GO:0005509">
    <property type="term" value="F:calcium ion binding"/>
    <property type="evidence" value="ECO:0007669"/>
    <property type="project" value="InterPro"/>
</dbReference>
<dbReference type="AlphaFoldDB" id="A0A2Z6NN40"/>
<dbReference type="PROSITE" id="PS50222">
    <property type="entry name" value="EF_HAND_2"/>
    <property type="match status" value="1"/>
</dbReference>
<protein>
    <recommendedName>
        <fullName evidence="2">EF-hand domain-containing protein</fullName>
    </recommendedName>
</protein>
<evidence type="ECO:0000313" key="3">
    <source>
        <dbReference type="EMBL" id="GAU31267.1"/>
    </source>
</evidence>
<dbReference type="InterPro" id="IPR011992">
    <property type="entry name" value="EF-hand-dom_pair"/>
</dbReference>
<dbReference type="InterPro" id="IPR002048">
    <property type="entry name" value="EF_hand_dom"/>
</dbReference>
<accession>A0A2Z6NN40</accession>
<keyword evidence="4" id="KW-1185">Reference proteome</keyword>
<dbReference type="PROSITE" id="PS00018">
    <property type="entry name" value="EF_HAND_1"/>
    <property type="match status" value="1"/>
</dbReference>
<dbReference type="Proteomes" id="UP000242715">
    <property type="component" value="Unassembled WGS sequence"/>
</dbReference>
<dbReference type="SUPFAM" id="SSF47473">
    <property type="entry name" value="EF-hand"/>
    <property type="match status" value="1"/>
</dbReference>
<organism evidence="3 4">
    <name type="scientific">Trifolium subterraneum</name>
    <name type="common">Subterranean clover</name>
    <dbReference type="NCBI Taxonomy" id="3900"/>
    <lineage>
        <taxon>Eukaryota</taxon>
        <taxon>Viridiplantae</taxon>
        <taxon>Streptophyta</taxon>
        <taxon>Embryophyta</taxon>
        <taxon>Tracheophyta</taxon>
        <taxon>Spermatophyta</taxon>
        <taxon>Magnoliopsida</taxon>
        <taxon>eudicotyledons</taxon>
        <taxon>Gunneridae</taxon>
        <taxon>Pentapetalae</taxon>
        <taxon>rosids</taxon>
        <taxon>fabids</taxon>
        <taxon>Fabales</taxon>
        <taxon>Fabaceae</taxon>
        <taxon>Papilionoideae</taxon>
        <taxon>50 kb inversion clade</taxon>
        <taxon>NPAAA clade</taxon>
        <taxon>Hologalegina</taxon>
        <taxon>IRL clade</taxon>
        <taxon>Trifolieae</taxon>
        <taxon>Trifolium</taxon>
    </lineage>
</organism>
<keyword evidence="1" id="KW-0106">Calcium</keyword>
<dbReference type="OrthoDB" id="191686at2759"/>
<evidence type="ECO:0000259" key="2">
    <source>
        <dbReference type="PROSITE" id="PS50222"/>
    </source>
</evidence>
<gene>
    <name evidence="3" type="ORF">TSUD_153420</name>
</gene>
<dbReference type="EMBL" id="DF973450">
    <property type="protein sequence ID" value="GAU31267.1"/>
    <property type="molecule type" value="Genomic_DNA"/>
</dbReference>
<evidence type="ECO:0000256" key="1">
    <source>
        <dbReference type="ARBA" id="ARBA00022837"/>
    </source>
</evidence>